<dbReference type="EMBL" id="JAVFHQ010000078">
    <property type="protein sequence ID" value="KAK4539974.1"/>
    <property type="molecule type" value="Genomic_DNA"/>
</dbReference>
<gene>
    <name evidence="5" type="ORF">LTR36_009944</name>
</gene>
<comment type="similarity">
    <text evidence="2">Belongs to the NUP186/NUP192/NUP205 family.</text>
</comment>
<dbReference type="Pfam" id="PF11894">
    <property type="entry name" value="Nup192"/>
    <property type="match status" value="1"/>
</dbReference>
<protein>
    <recommendedName>
        <fullName evidence="7">Nucleoporin</fullName>
    </recommendedName>
</protein>
<comment type="caution">
    <text evidence="5">The sequence shown here is derived from an EMBL/GenBank/DDBJ whole genome shotgun (WGS) entry which is preliminary data.</text>
</comment>
<reference evidence="5 6" key="1">
    <citation type="submission" date="2021-11" db="EMBL/GenBank/DDBJ databases">
        <title>Black yeast isolated from Biological Soil Crust.</title>
        <authorList>
            <person name="Kurbessoian T."/>
        </authorList>
    </citation>
    <scope>NUCLEOTIDE SEQUENCE [LARGE SCALE GENOMIC DNA]</scope>
    <source>
        <strain evidence="5 6">CCFEE 5522</strain>
    </source>
</reference>
<evidence type="ECO:0000256" key="4">
    <source>
        <dbReference type="ARBA" id="ARBA00023242"/>
    </source>
</evidence>
<evidence type="ECO:0000313" key="5">
    <source>
        <dbReference type="EMBL" id="KAK4539974.1"/>
    </source>
</evidence>
<dbReference type="GO" id="GO:0044611">
    <property type="term" value="C:nuclear pore inner ring"/>
    <property type="evidence" value="ECO:0007669"/>
    <property type="project" value="TreeGrafter"/>
</dbReference>
<dbReference type="Proteomes" id="UP001324427">
    <property type="component" value="Unassembled WGS sequence"/>
</dbReference>
<proteinExistence type="inferred from homology"/>
<evidence type="ECO:0000256" key="1">
    <source>
        <dbReference type="ARBA" id="ARBA00004123"/>
    </source>
</evidence>
<keyword evidence="3" id="KW-0813">Transport</keyword>
<keyword evidence="4" id="KW-0539">Nucleus</keyword>
<dbReference type="InterPro" id="IPR021827">
    <property type="entry name" value="Nup186/Nup192/Nup205"/>
</dbReference>
<dbReference type="PANTHER" id="PTHR31344">
    <property type="entry name" value="NUCLEAR PORE COMPLEX PROTEIN NUP205"/>
    <property type="match status" value="1"/>
</dbReference>
<evidence type="ECO:0000256" key="2">
    <source>
        <dbReference type="ARBA" id="ARBA00005892"/>
    </source>
</evidence>
<dbReference type="GO" id="GO:0017056">
    <property type="term" value="F:structural constituent of nuclear pore"/>
    <property type="evidence" value="ECO:0007669"/>
    <property type="project" value="TreeGrafter"/>
</dbReference>
<evidence type="ECO:0000256" key="3">
    <source>
        <dbReference type="ARBA" id="ARBA00022448"/>
    </source>
</evidence>
<dbReference type="GO" id="GO:0006999">
    <property type="term" value="P:nuclear pore organization"/>
    <property type="evidence" value="ECO:0007669"/>
    <property type="project" value="TreeGrafter"/>
</dbReference>
<name>A0AAV9J5R7_9PEZI</name>
<organism evidence="5 6">
    <name type="scientific">Oleoguttula mirabilis</name>
    <dbReference type="NCBI Taxonomy" id="1507867"/>
    <lineage>
        <taxon>Eukaryota</taxon>
        <taxon>Fungi</taxon>
        <taxon>Dikarya</taxon>
        <taxon>Ascomycota</taxon>
        <taxon>Pezizomycotina</taxon>
        <taxon>Dothideomycetes</taxon>
        <taxon>Dothideomycetidae</taxon>
        <taxon>Mycosphaerellales</taxon>
        <taxon>Teratosphaeriaceae</taxon>
        <taxon>Oleoguttula</taxon>
    </lineage>
</organism>
<sequence>METDDPLQRLRLLQRDLAAFAESRLPNVARLSAELDASIDDLKKLLEKKRRNEASRKELAPNTTPKPETVRIQDVDYRVNDDFRQAALMVADELDLDELEAAKLCIDASPVDVSQVDITLPHRALLRFHDFRLSVLECFRLVLQQRDNLDDLEESHRPYIEAIVDALLVVPGGQMNGSGIWRKCLAGLAEVESALKKVDDHKQTAYMTGVVLQSDVAEAMEAQRLLLTRQHESLVGIMSVLPRVAPVGETECRELLSKAASLDASLDITMHYLPIIISASTSFGSDAHTPRENADNIYRLFAPGSGQLQWTQPTLKAAATVCWLAEYSSRFSDPTADPVVRVADRQKAEQERSDLFLHAVHNKALHFMLAACKFAKPEVWHDPAKVGLVGFLLADSPVVPADAPLASEDFASLLAGELQVFTGAFVGNMPDVVRRLKNEEDDQRRLQFSLPGTEPSRYEPDLERFIVIMSYAFQDDPDAAQDFWLDPESNLYGFLRWVSKRLPTPRVAAFCELLRSIASDPKAANQAHRFLLEDTTMMSGKLKKTYSVSWAQIFAELDTYANSVREKPAVSQTAGQDGNAAGADYVEGVETTIMLEAYLRLAAHICRTSPDARNWLLRGQSFHLGDNMTMLASSGIEVRIQASCLNMLSSMLTNKVPEVNDGMWVMLENWIGGGSAAGSNVPRPSVQGRPTSERHYLQRFNDRPETATAFVALLNALITPSAAQADLTLDALPFPEHLGGPNRHAGIDAYVDFAIGTVFRLSQYHVQAGSGATEISVLRYTCLEFIFVCLSTFNDDLVLLANSTSVAVDSAMKTSSLATYARLHPFARVMEWLFNNNVISVLFITAQQSVEDLNILDAQSPQVQATLKAVQVMNLAMRLQATYFDIVRPVVKTQSASRSPSVANPALASFDEVMLSQLGIAVDVACFASCTHADVSLESLSLLQKLSASRKLSETADMGSGRGRIGNRLISVLAGNSDTIAMELTPNFQIYEIDIETGEVPLKLVKAQATLDLLNSSLDASATRPAVAHVLLGFHCNDRTVDVAPQGTFAFSKSLFHSIAACAAQIPVAFEPSNLSWLLSVKRGCLDLLLKLALSPLTAGIVRAELRDMEFMDAESKSQIAATLNHLWDYRPSADPEVLLDSSAFAIRDFLRIRELFFQYAALELRNATDMRAHSVQERAITTLRGLIRSPIGEHVQTMSVFDLFDFLDIETVFALDVAHKYLADLDLAVCAKDDAEIVTAFDLKTAEELFVLRKRELIINGTIKDASEEQQLDDEIRATLASLTSQNSWRSIQHARVAALEAWTDLLSLMITSSGLEEPEVAALALQGLQVILPKFERSLSDSLESTALLAKLTLSLVPVATKTVGQQNASAAHERLLSAFRVCLKTITDGDSGLALRDVCYRICCAVIDSMPLKVVGGKHSPSTHAKQLLQIAHTAGDRLLAVITEDAFSGRGSTCVSAVLFLDALVAVFQAARVNAAMLKALSKLNFVPVLIDTSIGSVASSFLGADQDLVTTLAYFHTALALLLRVCRVADGTQLVLDSGFFAAITDSRLFSTDPDIGLDIDNPVALREFYKLLSAVLRVITAIVVARGPSNAATLQQAKTFLQQNRFSMQAVFKRTSAVQKTSGPPETEAMDVATEFSKLMLVTGFLEDDEPAYQRTSRLNGFT</sequence>
<evidence type="ECO:0008006" key="7">
    <source>
        <dbReference type="Google" id="ProtNLM"/>
    </source>
</evidence>
<comment type="subcellular location">
    <subcellularLocation>
        <location evidence="1">Nucleus</location>
    </subcellularLocation>
</comment>
<keyword evidence="6" id="KW-1185">Reference proteome</keyword>
<evidence type="ECO:0000313" key="6">
    <source>
        <dbReference type="Proteomes" id="UP001324427"/>
    </source>
</evidence>
<accession>A0AAV9J5R7</accession>
<dbReference type="PANTHER" id="PTHR31344:SF0">
    <property type="entry name" value="NUCLEAR PORE COMPLEX PROTEIN NUP205"/>
    <property type="match status" value="1"/>
</dbReference>